<keyword evidence="4" id="KW-1185">Reference proteome</keyword>
<dbReference type="InterPro" id="IPR036909">
    <property type="entry name" value="Cyt_c-like_dom_sf"/>
</dbReference>
<accession>A0A1G7S0M3</accession>
<evidence type="ECO:0000313" key="4">
    <source>
        <dbReference type="Proteomes" id="UP000198641"/>
    </source>
</evidence>
<feature type="domain" description="Urate oxidase N-terminal" evidence="2">
    <location>
        <begin position="3"/>
        <end position="294"/>
    </location>
</feature>
<proteinExistence type="predicted"/>
<feature type="transmembrane region" description="Helical" evidence="1">
    <location>
        <begin position="12"/>
        <end position="33"/>
    </location>
</feature>
<evidence type="ECO:0000313" key="3">
    <source>
        <dbReference type="EMBL" id="SDG16531.1"/>
    </source>
</evidence>
<keyword evidence="1" id="KW-0472">Membrane</keyword>
<dbReference type="Pfam" id="PF06181">
    <property type="entry name" value="Urate_ox_N"/>
    <property type="match status" value="1"/>
</dbReference>
<dbReference type="InterPro" id="IPR010389">
    <property type="entry name" value="Urate_ox_N"/>
</dbReference>
<feature type="transmembrane region" description="Helical" evidence="1">
    <location>
        <begin position="249"/>
        <end position="267"/>
    </location>
</feature>
<dbReference type="AlphaFoldDB" id="A0A1G7S0M3"/>
<sequence length="402" mass="44263">MDYLHDWANLLLRWGHLIVGVAWIGASFYFNWLENHLERQNASLGDGVAGELWAIHGGGFYHLQKYELAPPRLPDPLHWFKWEAYTTFLTGFALLWVVYYLKADTMLLPPGSALAPWQGVLVGLVVIFGTWFVYDGLCRSPLGRRPAWLALIGFALLIGLTWALMQVFSGRAAYIHVGAAIGTCMVANVFRVIIPGQKALVTAMKTSAERDPAHGRHALLRSRHNNYLTLPVLFLMISNHYPMTYASEWGWLVLAGLMAFSVLVRHYFNIRHLAGRKVWVLPAAGLVLVTLMAAMVPKPAPSSVATETAESTANAAPEIAFSEVSAIIEERCAGCHAVVPTFGGFAAAPAGVQLDTDEQIRRHLADIQRVAVTTHYMPLGNVTGMTDDERATLGAFIEHAAH</sequence>
<name>A0A1G7S0M3_9GAMM</name>
<evidence type="ECO:0000259" key="2">
    <source>
        <dbReference type="Pfam" id="PF06181"/>
    </source>
</evidence>
<dbReference type="Proteomes" id="UP000198641">
    <property type="component" value="Unassembled WGS sequence"/>
</dbReference>
<dbReference type="GO" id="GO:0020037">
    <property type="term" value="F:heme binding"/>
    <property type="evidence" value="ECO:0007669"/>
    <property type="project" value="InterPro"/>
</dbReference>
<dbReference type="GO" id="GO:0009055">
    <property type="term" value="F:electron transfer activity"/>
    <property type="evidence" value="ECO:0007669"/>
    <property type="project" value="InterPro"/>
</dbReference>
<dbReference type="STRING" id="284577.SAMN05216571_105143"/>
<dbReference type="RefSeq" id="WP_092525355.1">
    <property type="nucleotide sequence ID" value="NZ_FNCI01000005.1"/>
</dbReference>
<protein>
    <submittedName>
        <fullName evidence="3">Uncharacterized membrane protein</fullName>
    </submittedName>
</protein>
<evidence type="ECO:0000256" key="1">
    <source>
        <dbReference type="SAM" id="Phobius"/>
    </source>
</evidence>
<gene>
    <name evidence="3" type="ORF">SAMN05216571_105143</name>
</gene>
<feature type="transmembrane region" description="Helical" evidence="1">
    <location>
        <begin position="113"/>
        <end position="134"/>
    </location>
</feature>
<dbReference type="EMBL" id="FNCI01000005">
    <property type="protein sequence ID" value="SDG16531.1"/>
    <property type="molecule type" value="Genomic_DNA"/>
</dbReference>
<feature type="transmembrane region" description="Helical" evidence="1">
    <location>
        <begin position="174"/>
        <end position="194"/>
    </location>
</feature>
<reference evidence="3 4" key="1">
    <citation type="submission" date="2016-10" db="EMBL/GenBank/DDBJ databases">
        <authorList>
            <person name="de Groot N.N."/>
        </authorList>
    </citation>
    <scope>NUCLEOTIDE SEQUENCE [LARGE SCALE GENOMIC DNA]</scope>
    <source>
        <strain evidence="3 4">BH539</strain>
    </source>
</reference>
<feature type="transmembrane region" description="Helical" evidence="1">
    <location>
        <begin position="226"/>
        <end position="243"/>
    </location>
</feature>
<feature type="transmembrane region" description="Helical" evidence="1">
    <location>
        <begin position="146"/>
        <end position="168"/>
    </location>
</feature>
<keyword evidence="1" id="KW-1133">Transmembrane helix</keyword>
<dbReference type="SUPFAM" id="SSF46626">
    <property type="entry name" value="Cytochrome c"/>
    <property type="match status" value="1"/>
</dbReference>
<organism evidence="3 4">
    <name type="scientific">Onishia taeanensis</name>
    <dbReference type="NCBI Taxonomy" id="284577"/>
    <lineage>
        <taxon>Bacteria</taxon>
        <taxon>Pseudomonadati</taxon>
        <taxon>Pseudomonadota</taxon>
        <taxon>Gammaproteobacteria</taxon>
        <taxon>Oceanospirillales</taxon>
        <taxon>Halomonadaceae</taxon>
        <taxon>Onishia</taxon>
    </lineage>
</organism>
<dbReference type="OrthoDB" id="9787495at2"/>
<feature type="transmembrane region" description="Helical" evidence="1">
    <location>
        <begin position="279"/>
        <end position="296"/>
    </location>
</feature>
<keyword evidence="1" id="KW-0812">Transmembrane</keyword>
<feature type="transmembrane region" description="Helical" evidence="1">
    <location>
        <begin position="82"/>
        <end position="101"/>
    </location>
</feature>